<gene>
    <name evidence="4" type="primary">pssA</name>
    <name evidence="4" type="ORF">HTSR_1242</name>
</gene>
<dbReference type="Proteomes" id="UP000185608">
    <property type="component" value="Chromosome"/>
</dbReference>
<dbReference type="KEGG" id="halh:HTSR_1242"/>
<sequence>MILLAGIADALDGIVARRWGGSEVGEFLDSLADVASFGVAPAAMVIATLGGAQQVGVGIAFGAIFVGAAVLRLALYTAYDTNQAYTHGVQTTLAATILAAGLLSGVPTVGLLSGLFVFALLMLGEMTYPDLRVRDAVVMGGIQTAAILAPMTLHSIFPRGLLAWALAYLLLGPWFYDGAEGKRS</sequence>
<keyword evidence="1 2" id="KW-0808">Transferase</keyword>
<dbReference type="STRING" id="1873524.HSR6_1314"/>
<dbReference type="GO" id="GO:0003882">
    <property type="term" value="F:CDP-diacylglycerol-serine O-phosphatidyltransferase activity"/>
    <property type="evidence" value="ECO:0007669"/>
    <property type="project" value="UniProtKB-EC"/>
</dbReference>
<dbReference type="InterPro" id="IPR043130">
    <property type="entry name" value="CDP-OH_PTrfase_TM_dom"/>
</dbReference>
<feature type="transmembrane region" description="Helical" evidence="3">
    <location>
        <begin position="162"/>
        <end position="179"/>
    </location>
</feature>
<proteinExistence type="inferred from homology"/>
<dbReference type="PATRIC" id="fig|1855411.3.peg.1242"/>
<dbReference type="Gene3D" id="1.20.120.1760">
    <property type="match status" value="1"/>
</dbReference>
<dbReference type="AlphaFoldDB" id="A0A1D8S4Z0"/>
<feature type="transmembrane region" description="Helical" evidence="3">
    <location>
        <begin position="59"/>
        <end position="79"/>
    </location>
</feature>
<dbReference type="InterPro" id="IPR048254">
    <property type="entry name" value="CDP_ALCOHOL_P_TRANSF_CS"/>
</dbReference>
<keyword evidence="3" id="KW-0812">Transmembrane</keyword>
<accession>A0A1D8S4Z0</accession>
<comment type="similarity">
    <text evidence="2">Belongs to the CDP-alcohol phosphatidyltransferase class-I family.</text>
</comment>
<dbReference type="Pfam" id="PF01066">
    <property type="entry name" value="CDP-OH_P_transf"/>
    <property type="match status" value="1"/>
</dbReference>
<dbReference type="InterPro" id="IPR000462">
    <property type="entry name" value="CDP-OH_P_trans"/>
</dbReference>
<dbReference type="PROSITE" id="PS00379">
    <property type="entry name" value="CDP_ALCOHOL_P_TRANSF"/>
    <property type="match status" value="1"/>
</dbReference>
<organism evidence="4 5">
    <name type="scientific">Halodesulfurarchaeum formicicum</name>
    <dbReference type="NCBI Taxonomy" id="1873524"/>
    <lineage>
        <taxon>Archaea</taxon>
        <taxon>Methanobacteriati</taxon>
        <taxon>Methanobacteriota</taxon>
        <taxon>Stenosarchaea group</taxon>
        <taxon>Halobacteria</taxon>
        <taxon>Halobacteriales</taxon>
        <taxon>Halobacteriaceae</taxon>
        <taxon>Halodesulfurarchaeum</taxon>
    </lineage>
</organism>
<dbReference type="GO" id="GO:0016020">
    <property type="term" value="C:membrane"/>
    <property type="evidence" value="ECO:0007669"/>
    <property type="project" value="InterPro"/>
</dbReference>
<evidence type="ECO:0000256" key="3">
    <source>
        <dbReference type="SAM" id="Phobius"/>
    </source>
</evidence>
<evidence type="ECO:0000313" key="4">
    <source>
        <dbReference type="EMBL" id="AOW80420.1"/>
    </source>
</evidence>
<protein>
    <submittedName>
        <fullName evidence="4">CDP-diacylglycerol-serine O-phosphatidyltransferase</fullName>
        <ecNumber evidence="4">2.7.8.8</ecNumber>
    </submittedName>
</protein>
<reference evidence="4 5" key="1">
    <citation type="submission" date="2016-06" db="EMBL/GenBank/DDBJ databases">
        <title>Discovery of anaerobic lithoheterotrophic haloarchaeon capable of sulfur respiration by hydrogen and formate.</title>
        <authorList>
            <person name="Sorokin D.Y."/>
            <person name="Kublanov I.V."/>
            <person name="Roman P."/>
            <person name="Sinninghe Damste J.S."/>
            <person name="Golyshin P.N."/>
            <person name="Rojo D."/>
            <person name="Ciordia S."/>
            <person name="Mena Md.C."/>
            <person name="Ferrer M."/>
            <person name="Smedile F."/>
            <person name="Messina E."/>
            <person name="La Cono V."/>
            <person name="Yakimov M.M."/>
        </authorList>
    </citation>
    <scope>NUCLEOTIDE SEQUENCE [LARGE SCALE GENOMIC DNA]</scope>
    <source>
        <strain evidence="4 5">HTSR1</strain>
    </source>
</reference>
<evidence type="ECO:0000256" key="1">
    <source>
        <dbReference type="ARBA" id="ARBA00022679"/>
    </source>
</evidence>
<feature type="transmembrane region" description="Helical" evidence="3">
    <location>
        <begin position="91"/>
        <end position="124"/>
    </location>
</feature>
<keyword evidence="3" id="KW-1133">Transmembrane helix</keyword>
<dbReference type="EC" id="2.7.8.8" evidence="4"/>
<dbReference type="GO" id="GO:0008654">
    <property type="term" value="P:phospholipid biosynthetic process"/>
    <property type="evidence" value="ECO:0007669"/>
    <property type="project" value="InterPro"/>
</dbReference>
<dbReference type="EMBL" id="CP016070">
    <property type="protein sequence ID" value="AOW80420.1"/>
    <property type="molecule type" value="Genomic_DNA"/>
</dbReference>
<keyword evidence="3" id="KW-0472">Membrane</keyword>
<evidence type="ECO:0000256" key="2">
    <source>
        <dbReference type="RuleBase" id="RU003750"/>
    </source>
</evidence>
<dbReference type="NCBIfam" id="NF038086">
    <property type="entry name" value="anchor_synt_A"/>
    <property type="match status" value="1"/>
</dbReference>
<name>A0A1D8S4Z0_9EURY</name>
<evidence type="ECO:0000313" key="5">
    <source>
        <dbReference type="Proteomes" id="UP000185608"/>
    </source>
</evidence>